<keyword evidence="1" id="KW-0812">Transmembrane</keyword>
<dbReference type="EMBL" id="LFLK01000001">
    <property type="protein sequence ID" value="OCR91515.1"/>
    <property type="molecule type" value="Genomic_DNA"/>
</dbReference>
<evidence type="ECO:0000313" key="3">
    <source>
        <dbReference type="Proteomes" id="UP000093100"/>
    </source>
</evidence>
<protein>
    <recommendedName>
        <fullName evidence="4">Tripartite tricarboxylate transporter TctB family protein</fullName>
    </recommendedName>
</protein>
<evidence type="ECO:0000313" key="2">
    <source>
        <dbReference type="EMBL" id="OCR91515.1"/>
    </source>
</evidence>
<reference evidence="2 3" key="1">
    <citation type="journal article" date="2016" name="Genome Biol. Evol.">
        <title>Comparative Genomics of Campylobacter fetus from Reptiles and Mammals Reveals Divergent Evolution in Host-Associated Lineages.</title>
        <authorList>
            <person name="Gilbert M.J."/>
            <person name="Miller W.G."/>
            <person name="Yee E."/>
            <person name="Zomer A.L."/>
            <person name="van der Graaf-van Bloois L."/>
            <person name="Fitzgerald C."/>
            <person name="Forbes K.J."/>
            <person name="Meric G."/>
            <person name="Sheppard S.K."/>
            <person name="Wagenaar J.A."/>
            <person name="Duim B."/>
        </authorList>
    </citation>
    <scope>NUCLEOTIDE SEQUENCE [LARGE SCALE GENOMIC DNA]</scope>
    <source>
        <strain evidence="2 3">12S02225-3</strain>
    </source>
</reference>
<sequence length="133" mass="15703">MFNTVMNFIFNLSFADTFRYPGHNSLYRIGIAFIITIIIMSIFILYYNIKYKNKLQKETLIACFSIIIYSIIFLGETILSCIIVGTPILVYCVFKQEIIKNLKDVIKWISILSFIIFIIIFYSVKLKYQMMVF</sequence>
<accession>A0AAX0HD67</accession>
<feature type="transmembrane region" description="Helical" evidence="1">
    <location>
        <begin position="26"/>
        <end position="47"/>
    </location>
</feature>
<gene>
    <name evidence="2" type="ORF">CFT12S02225_00170</name>
</gene>
<keyword evidence="1" id="KW-0472">Membrane</keyword>
<dbReference type="Proteomes" id="UP000093100">
    <property type="component" value="Unassembled WGS sequence"/>
</dbReference>
<dbReference type="AlphaFoldDB" id="A0AAX0HD67"/>
<feature type="transmembrane region" description="Helical" evidence="1">
    <location>
        <begin position="105"/>
        <end position="124"/>
    </location>
</feature>
<dbReference type="RefSeq" id="WP_058909344.1">
    <property type="nucleotide sequence ID" value="NZ_JAAOXI010000007.1"/>
</dbReference>
<evidence type="ECO:0000256" key="1">
    <source>
        <dbReference type="SAM" id="Phobius"/>
    </source>
</evidence>
<keyword evidence="1" id="KW-1133">Transmembrane helix</keyword>
<comment type="caution">
    <text evidence="2">The sequence shown here is derived from an EMBL/GenBank/DDBJ whole genome shotgun (WGS) entry which is preliminary data.</text>
</comment>
<name>A0AAX0HD67_CAMFE</name>
<proteinExistence type="predicted"/>
<feature type="transmembrane region" description="Helical" evidence="1">
    <location>
        <begin position="59"/>
        <end position="85"/>
    </location>
</feature>
<evidence type="ECO:0008006" key="4">
    <source>
        <dbReference type="Google" id="ProtNLM"/>
    </source>
</evidence>
<organism evidence="2 3">
    <name type="scientific">Campylobacter fetus subsp. testudinum</name>
    <dbReference type="NCBI Taxonomy" id="1507806"/>
    <lineage>
        <taxon>Bacteria</taxon>
        <taxon>Pseudomonadati</taxon>
        <taxon>Campylobacterota</taxon>
        <taxon>Epsilonproteobacteria</taxon>
        <taxon>Campylobacterales</taxon>
        <taxon>Campylobacteraceae</taxon>
        <taxon>Campylobacter</taxon>
    </lineage>
</organism>